<dbReference type="EMBL" id="VSRR010018429">
    <property type="protein sequence ID" value="MPC61342.1"/>
    <property type="molecule type" value="Genomic_DNA"/>
</dbReference>
<feature type="compositionally biased region" description="Polar residues" evidence="1">
    <location>
        <begin position="100"/>
        <end position="110"/>
    </location>
</feature>
<protein>
    <submittedName>
        <fullName evidence="2">Uncharacterized protein</fullName>
    </submittedName>
</protein>
<sequence>MRRGWVGACGGGGLAGAAVMHAAVSMNHALPRENTRGKSVVVPRWEAREAPRHEAPRDADLPADLRLPRLTFLRTTFQSPVFIRKVSKTSSFSPEALYCSKSSHPATLTP</sequence>
<evidence type="ECO:0000313" key="2">
    <source>
        <dbReference type="EMBL" id="MPC61342.1"/>
    </source>
</evidence>
<comment type="caution">
    <text evidence="2">The sequence shown here is derived from an EMBL/GenBank/DDBJ whole genome shotgun (WGS) entry which is preliminary data.</text>
</comment>
<keyword evidence="3" id="KW-1185">Reference proteome</keyword>
<reference evidence="2 3" key="1">
    <citation type="submission" date="2019-05" db="EMBL/GenBank/DDBJ databases">
        <title>Another draft genome of Portunus trituberculatus and its Hox gene families provides insights of decapod evolution.</title>
        <authorList>
            <person name="Jeong J.-H."/>
            <person name="Song I."/>
            <person name="Kim S."/>
            <person name="Choi T."/>
            <person name="Kim D."/>
            <person name="Ryu S."/>
            <person name="Kim W."/>
        </authorList>
    </citation>
    <scope>NUCLEOTIDE SEQUENCE [LARGE SCALE GENOMIC DNA]</scope>
    <source>
        <tissue evidence="2">Muscle</tissue>
    </source>
</reference>
<evidence type="ECO:0000256" key="1">
    <source>
        <dbReference type="SAM" id="MobiDB-lite"/>
    </source>
</evidence>
<gene>
    <name evidence="2" type="ORF">E2C01_055411</name>
</gene>
<feature type="region of interest" description="Disordered" evidence="1">
    <location>
        <begin position="91"/>
        <end position="110"/>
    </location>
</feature>
<name>A0A5B7GR40_PORTR</name>
<dbReference type="AlphaFoldDB" id="A0A5B7GR40"/>
<dbReference type="Proteomes" id="UP000324222">
    <property type="component" value="Unassembled WGS sequence"/>
</dbReference>
<organism evidence="2 3">
    <name type="scientific">Portunus trituberculatus</name>
    <name type="common">Swimming crab</name>
    <name type="synonym">Neptunus trituberculatus</name>
    <dbReference type="NCBI Taxonomy" id="210409"/>
    <lineage>
        <taxon>Eukaryota</taxon>
        <taxon>Metazoa</taxon>
        <taxon>Ecdysozoa</taxon>
        <taxon>Arthropoda</taxon>
        <taxon>Crustacea</taxon>
        <taxon>Multicrustacea</taxon>
        <taxon>Malacostraca</taxon>
        <taxon>Eumalacostraca</taxon>
        <taxon>Eucarida</taxon>
        <taxon>Decapoda</taxon>
        <taxon>Pleocyemata</taxon>
        <taxon>Brachyura</taxon>
        <taxon>Eubrachyura</taxon>
        <taxon>Portunoidea</taxon>
        <taxon>Portunidae</taxon>
        <taxon>Portuninae</taxon>
        <taxon>Portunus</taxon>
    </lineage>
</organism>
<accession>A0A5B7GR40</accession>
<evidence type="ECO:0000313" key="3">
    <source>
        <dbReference type="Proteomes" id="UP000324222"/>
    </source>
</evidence>
<proteinExistence type="predicted"/>